<accession>A0A1N7IX00</accession>
<dbReference type="AlphaFoldDB" id="A0A1N7IX00"/>
<evidence type="ECO:0000313" key="2">
    <source>
        <dbReference type="Proteomes" id="UP000186292"/>
    </source>
</evidence>
<organism evidence="1 2">
    <name type="scientific">Corynebacterium appendicis CIP 107643</name>
    <dbReference type="NCBI Taxonomy" id="1161099"/>
    <lineage>
        <taxon>Bacteria</taxon>
        <taxon>Bacillati</taxon>
        <taxon>Actinomycetota</taxon>
        <taxon>Actinomycetes</taxon>
        <taxon>Mycobacteriales</taxon>
        <taxon>Corynebacteriaceae</taxon>
        <taxon>Corynebacterium</taxon>
    </lineage>
</organism>
<keyword evidence="2" id="KW-1185">Reference proteome</keyword>
<gene>
    <name evidence="1" type="ORF">SAMN05444817_102242</name>
</gene>
<dbReference type="Proteomes" id="UP000186292">
    <property type="component" value="Unassembled WGS sequence"/>
</dbReference>
<reference evidence="2" key="1">
    <citation type="submission" date="2017-01" db="EMBL/GenBank/DDBJ databases">
        <authorList>
            <person name="Varghese N."/>
            <person name="Submissions S."/>
        </authorList>
    </citation>
    <scope>NUCLEOTIDE SEQUENCE [LARGE SCALE GENOMIC DNA]</scope>
    <source>
        <strain evidence="2">DSM 44531</strain>
    </source>
</reference>
<proteinExistence type="predicted"/>
<protein>
    <submittedName>
        <fullName evidence="1">Uncharacterized protein</fullName>
    </submittedName>
</protein>
<dbReference type="EMBL" id="FTOF01000002">
    <property type="protein sequence ID" value="SIS41599.1"/>
    <property type="molecule type" value="Genomic_DNA"/>
</dbReference>
<name>A0A1N7IX00_9CORY</name>
<dbReference type="STRING" id="1161099.SAMN05444817_102242"/>
<evidence type="ECO:0000313" key="1">
    <source>
        <dbReference type="EMBL" id="SIS41599.1"/>
    </source>
</evidence>
<sequence>MLGGLAGLALLAGIFNFLQSQGGNLPFKLPF</sequence>